<accession>A0ABU7UK62</accession>
<protein>
    <submittedName>
        <fullName evidence="1">Uncharacterized protein</fullName>
    </submittedName>
</protein>
<comment type="caution">
    <text evidence="1">The sequence shown here is derived from an EMBL/GenBank/DDBJ whole genome shotgun (WGS) entry which is preliminary data.</text>
</comment>
<gene>
    <name evidence="1" type="ORF">SJI18_00945</name>
</gene>
<reference evidence="1 2" key="1">
    <citation type="submission" date="2023-11" db="EMBL/GenBank/DDBJ databases">
        <title>Draft genome sequence of a psychrophilic Clostridium strain from permafrost water brine.</title>
        <authorList>
            <person name="Shcherbakova V.A."/>
            <person name="Trubitsyn V.E."/>
            <person name="Zakharyuk A.G."/>
        </authorList>
    </citation>
    <scope>NUCLEOTIDE SEQUENCE [LARGE SCALE GENOMIC DNA]</scope>
    <source>
        <strain evidence="1 2">14F</strain>
    </source>
</reference>
<dbReference type="RefSeq" id="WP_216247484.1">
    <property type="nucleotide sequence ID" value="NZ_JAZHFS010000001.1"/>
</dbReference>
<evidence type="ECO:0000313" key="2">
    <source>
        <dbReference type="Proteomes" id="UP001498469"/>
    </source>
</evidence>
<evidence type="ECO:0000313" key="1">
    <source>
        <dbReference type="EMBL" id="MEF2110870.1"/>
    </source>
</evidence>
<dbReference type="Proteomes" id="UP001498469">
    <property type="component" value="Unassembled WGS sequence"/>
</dbReference>
<organism evidence="1 2">
    <name type="scientific">Clostridium frigoriphilum</name>
    <dbReference type="NCBI Taxonomy" id="443253"/>
    <lineage>
        <taxon>Bacteria</taxon>
        <taxon>Bacillati</taxon>
        <taxon>Bacillota</taxon>
        <taxon>Clostridia</taxon>
        <taxon>Eubacteriales</taxon>
        <taxon>Clostridiaceae</taxon>
        <taxon>Clostridium</taxon>
    </lineage>
</organism>
<keyword evidence="2" id="KW-1185">Reference proteome</keyword>
<sequence length="88" mass="10464">MRKTKSKNFQTNLIYVFSYKKYKESKKMRFEISNWVKELNGRLVTQNVNPNRAGTILGTGYSINIKWCKCIGRKNNDEKRNRPSHHRA</sequence>
<name>A0ABU7UK62_9CLOT</name>
<proteinExistence type="predicted"/>
<dbReference type="EMBL" id="JAZHFS010000001">
    <property type="protein sequence ID" value="MEF2110870.1"/>
    <property type="molecule type" value="Genomic_DNA"/>
</dbReference>